<reference evidence="4" key="1">
    <citation type="submission" date="2021-02" db="EMBL/GenBank/DDBJ databases">
        <authorList>
            <person name="Steward A R."/>
        </authorList>
    </citation>
    <scope>NUCLEOTIDE SEQUENCE</scope>
</reference>
<dbReference type="SUPFAM" id="SSF53137">
    <property type="entry name" value="Translational machinery components"/>
    <property type="match status" value="1"/>
</dbReference>
<evidence type="ECO:0000256" key="1">
    <source>
        <dbReference type="ARBA" id="ARBA00006194"/>
    </source>
</evidence>
<comment type="caution">
    <text evidence="4">The sequence shown here is derived from an EMBL/GenBank/DDBJ whole genome shotgun (WGS) entry which is preliminary data.</text>
</comment>
<dbReference type="GO" id="GO:1990904">
    <property type="term" value="C:ribonucleoprotein complex"/>
    <property type="evidence" value="ECO:0007669"/>
    <property type="project" value="UniProtKB-KW"/>
</dbReference>
<evidence type="ECO:0008006" key="6">
    <source>
        <dbReference type="Google" id="ProtNLM"/>
    </source>
</evidence>
<sequence length="191" mass="21038">MLSALRNKFRVSVNTVVRSFQTTATVATERFDHKRIPADDEGVQGEKIIDLDSVLKQKRNIFPTLESDKELHDGILYKDLPICNIRVTHNNTIFTLTSAEGAVKIIRSCGMEGFKNTKKGTNIAAQTTAISIALKAIDKGYKTIKVRVRGLGPGRLSAVKGLTMGGLQVVSVTDATHVSWNPPRPRKARRL</sequence>
<dbReference type="EMBL" id="CAJOBZ010000072">
    <property type="protein sequence ID" value="CAF4950189.1"/>
    <property type="molecule type" value="Genomic_DNA"/>
</dbReference>
<evidence type="ECO:0000256" key="3">
    <source>
        <dbReference type="ARBA" id="ARBA00023274"/>
    </source>
</evidence>
<accession>A0A821XZD8</accession>
<evidence type="ECO:0000256" key="2">
    <source>
        <dbReference type="ARBA" id="ARBA00022980"/>
    </source>
</evidence>
<dbReference type="InterPro" id="IPR036967">
    <property type="entry name" value="Ribosomal_uS11_sf"/>
</dbReference>
<evidence type="ECO:0000313" key="5">
    <source>
        <dbReference type="Proteomes" id="UP000663880"/>
    </source>
</evidence>
<keyword evidence="5" id="KW-1185">Reference proteome</keyword>
<proteinExistence type="inferred from homology"/>
<protein>
    <recommendedName>
        <fullName evidence="6">Ribosomal protein S11</fullName>
    </recommendedName>
</protein>
<dbReference type="GO" id="GO:0005840">
    <property type="term" value="C:ribosome"/>
    <property type="evidence" value="ECO:0007669"/>
    <property type="project" value="UniProtKB-KW"/>
</dbReference>
<dbReference type="Gene3D" id="3.30.420.80">
    <property type="entry name" value="Ribosomal protein S11"/>
    <property type="match status" value="1"/>
</dbReference>
<dbReference type="AlphaFoldDB" id="A0A821XZD8"/>
<gene>
    <name evidence="4" type="ORF">PMACD_LOCUS15602</name>
</gene>
<keyword evidence="3" id="KW-0687">Ribonucleoprotein</keyword>
<dbReference type="GO" id="GO:0006412">
    <property type="term" value="P:translation"/>
    <property type="evidence" value="ECO:0007669"/>
    <property type="project" value="InterPro"/>
</dbReference>
<dbReference type="InterPro" id="IPR001971">
    <property type="entry name" value="Ribosomal_uS11"/>
</dbReference>
<keyword evidence="2" id="KW-0689">Ribosomal protein</keyword>
<dbReference type="HAMAP" id="MF_01310">
    <property type="entry name" value="Ribosomal_uS11"/>
    <property type="match status" value="1"/>
</dbReference>
<dbReference type="Pfam" id="PF00411">
    <property type="entry name" value="Ribosomal_S11"/>
    <property type="match status" value="1"/>
</dbReference>
<dbReference type="GO" id="GO:0003735">
    <property type="term" value="F:structural constituent of ribosome"/>
    <property type="evidence" value="ECO:0007669"/>
    <property type="project" value="InterPro"/>
</dbReference>
<evidence type="ECO:0000313" key="4">
    <source>
        <dbReference type="EMBL" id="CAF4950189.1"/>
    </source>
</evidence>
<organism evidence="4 5">
    <name type="scientific">Pieris macdunnoughi</name>
    <dbReference type="NCBI Taxonomy" id="345717"/>
    <lineage>
        <taxon>Eukaryota</taxon>
        <taxon>Metazoa</taxon>
        <taxon>Ecdysozoa</taxon>
        <taxon>Arthropoda</taxon>
        <taxon>Hexapoda</taxon>
        <taxon>Insecta</taxon>
        <taxon>Pterygota</taxon>
        <taxon>Neoptera</taxon>
        <taxon>Endopterygota</taxon>
        <taxon>Lepidoptera</taxon>
        <taxon>Glossata</taxon>
        <taxon>Ditrysia</taxon>
        <taxon>Papilionoidea</taxon>
        <taxon>Pieridae</taxon>
        <taxon>Pierinae</taxon>
        <taxon>Pieris</taxon>
    </lineage>
</organism>
<comment type="similarity">
    <text evidence="1">Belongs to the universal ribosomal protein uS11 family.</text>
</comment>
<dbReference type="PANTHER" id="PTHR11759">
    <property type="entry name" value="40S RIBOSOMAL PROTEIN S14/30S RIBOSOMAL PROTEIN S11"/>
    <property type="match status" value="1"/>
</dbReference>
<dbReference type="Proteomes" id="UP000663880">
    <property type="component" value="Unassembled WGS sequence"/>
</dbReference>
<dbReference type="OrthoDB" id="1654884at2759"/>
<name>A0A821XZD8_9NEOP</name>